<evidence type="ECO:0000313" key="1">
    <source>
        <dbReference type="EMBL" id="MPM21679.1"/>
    </source>
</evidence>
<dbReference type="EMBL" id="VSSQ01003644">
    <property type="protein sequence ID" value="MPM21679.1"/>
    <property type="molecule type" value="Genomic_DNA"/>
</dbReference>
<protein>
    <submittedName>
        <fullName evidence="1">Uncharacterized protein</fullName>
    </submittedName>
</protein>
<accession>A0A644XZZ6</accession>
<organism evidence="1">
    <name type="scientific">bioreactor metagenome</name>
    <dbReference type="NCBI Taxonomy" id="1076179"/>
    <lineage>
        <taxon>unclassified sequences</taxon>
        <taxon>metagenomes</taxon>
        <taxon>ecological metagenomes</taxon>
    </lineage>
</organism>
<comment type="caution">
    <text evidence="1">The sequence shown here is derived from an EMBL/GenBank/DDBJ whole genome shotgun (WGS) entry which is preliminary data.</text>
</comment>
<proteinExistence type="predicted"/>
<gene>
    <name evidence="1" type="ORF">SDC9_68124</name>
</gene>
<name>A0A644XZZ6_9ZZZZ</name>
<sequence>MVSHADSENRFSGLHCFSDVVYGWRTESRVTGTVGNKQSVELHLVKIVIPGYAHDCRIPFQQAADDVVFHTAIDQYHFVLSAAVDNHLLAACFCNLIFVIGIHKRYIGFTRKDQFTKHCPFFPDQLGQFARVDAVDGRYFVFLQPVA</sequence>
<reference evidence="1" key="1">
    <citation type="submission" date="2019-08" db="EMBL/GenBank/DDBJ databases">
        <authorList>
            <person name="Kucharzyk K."/>
            <person name="Murdoch R.W."/>
            <person name="Higgins S."/>
            <person name="Loffler F."/>
        </authorList>
    </citation>
    <scope>NUCLEOTIDE SEQUENCE</scope>
</reference>
<dbReference type="AlphaFoldDB" id="A0A644XZZ6"/>